<dbReference type="PANTHER" id="PTHR46438">
    <property type="entry name" value="ALPHA/BETA-HYDROLASES SUPERFAMILY PROTEIN"/>
    <property type="match status" value="1"/>
</dbReference>
<dbReference type="PRINTS" id="PR00111">
    <property type="entry name" value="ABHYDROLASE"/>
</dbReference>
<accession>A0AAV3TDC3</accession>
<keyword evidence="3" id="KW-1185">Reference proteome</keyword>
<dbReference type="InterPro" id="IPR029058">
    <property type="entry name" value="AB_hydrolase_fold"/>
</dbReference>
<organism evidence="2 3">
    <name type="scientific">Natronoarchaeum mannanilyticum</name>
    <dbReference type="NCBI Taxonomy" id="926360"/>
    <lineage>
        <taxon>Archaea</taxon>
        <taxon>Methanobacteriati</taxon>
        <taxon>Methanobacteriota</taxon>
        <taxon>Stenosarchaea group</taxon>
        <taxon>Halobacteria</taxon>
        <taxon>Halobacteriales</taxon>
        <taxon>Natronoarchaeaceae</taxon>
    </lineage>
</organism>
<dbReference type="Proteomes" id="UP001500420">
    <property type="component" value="Unassembled WGS sequence"/>
</dbReference>
<gene>
    <name evidence="2" type="ORF">GCM10009020_31180</name>
</gene>
<dbReference type="EMBL" id="BAAADV010000007">
    <property type="protein sequence ID" value="GAA0680188.1"/>
    <property type="molecule type" value="Genomic_DNA"/>
</dbReference>
<dbReference type="GO" id="GO:0016787">
    <property type="term" value="F:hydrolase activity"/>
    <property type="evidence" value="ECO:0007669"/>
    <property type="project" value="UniProtKB-KW"/>
</dbReference>
<comment type="caution">
    <text evidence="2">The sequence shown here is derived from an EMBL/GenBank/DDBJ whole genome shotgun (WGS) entry which is preliminary data.</text>
</comment>
<evidence type="ECO:0000313" key="2">
    <source>
        <dbReference type="EMBL" id="GAA0680188.1"/>
    </source>
</evidence>
<evidence type="ECO:0000259" key="1">
    <source>
        <dbReference type="Pfam" id="PF12697"/>
    </source>
</evidence>
<dbReference type="Pfam" id="PF12697">
    <property type="entry name" value="Abhydrolase_6"/>
    <property type="match status" value="1"/>
</dbReference>
<feature type="domain" description="AB hydrolase-1" evidence="1">
    <location>
        <begin position="63"/>
        <end position="299"/>
    </location>
</feature>
<dbReference type="PANTHER" id="PTHR46438:SF2">
    <property type="entry name" value="ALPHA_BETA-HYDROLASES SUPERFAMILY PROTEIN"/>
    <property type="match status" value="1"/>
</dbReference>
<dbReference type="InterPro" id="IPR000073">
    <property type="entry name" value="AB_hydrolase_1"/>
</dbReference>
<dbReference type="Gene3D" id="3.40.50.1820">
    <property type="entry name" value="alpha/beta hydrolase"/>
    <property type="match status" value="1"/>
</dbReference>
<dbReference type="RefSeq" id="WP_343775033.1">
    <property type="nucleotide sequence ID" value="NZ_BAAADV010000007.1"/>
</dbReference>
<evidence type="ECO:0000313" key="3">
    <source>
        <dbReference type="Proteomes" id="UP001500420"/>
    </source>
</evidence>
<reference evidence="2 3" key="1">
    <citation type="journal article" date="2019" name="Int. J. Syst. Evol. Microbiol.">
        <title>The Global Catalogue of Microorganisms (GCM) 10K type strain sequencing project: providing services to taxonomists for standard genome sequencing and annotation.</title>
        <authorList>
            <consortium name="The Broad Institute Genomics Platform"/>
            <consortium name="The Broad Institute Genome Sequencing Center for Infectious Disease"/>
            <person name="Wu L."/>
            <person name="Ma J."/>
        </authorList>
    </citation>
    <scope>NUCLEOTIDE SEQUENCE [LARGE SCALE GENOMIC DNA]</scope>
    <source>
        <strain evidence="2 3">JCM 16328</strain>
    </source>
</reference>
<sequence length="312" mass="33949">MKLRTLLAGAAGAVGATALANRAIAGSVDDLQPGVYGEQHTYRWRGMDVAYTELGDPDDPDMVLFHGVGAAASSREFADIAGSLAEEYHLLVPDLPGFGRSDRPPLVYSGSLYEGFVTDFLRDLTDEPIVLASSLSGSYAVQAARDVDVSRLVLISPTDETMPGRRVWLRSLLRSPLVGTALFNVLTSKPGIRHFSADHGFFDPENVDESYVEDRWRSAHQPGARYAMASFVSGFLDPEENLDENLEALDVPTTLVWGRETETTPLSEGRTLAEHADARLVVVDYAKLLPHVEHPDAVLTLLADDLSIAQQD</sequence>
<dbReference type="SUPFAM" id="SSF53474">
    <property type="entry name" value="alpha/beta-Hydrolases"/>
    <property type="match status" value="1"/>
</dbReference>
<protein>
    <submittedName>
        <fullName evidence="2">Alpha/beta fold hydrolase</fullName>
    </submittedName>
</protein>
<dbReference type="AlphaFoldDB" id="A0AAV3TDC3"/>
<proteinExistence type="predicted"/>
<name>A0AAV3TDC3_9EURY</name>
<keyword evidence="2" id="KW-0378">Hydrolase</keyword>